<dbReference type="Pfam" id="PF00528">
    <property type="entry name" value="BPD_transp_1"/>
    <property type="match status" value="1"/>
</dbReference>
<dbReference type="GO" id="GO:0005886">
    <property type="term" value="C:plasma membrane"/>
    <property type="evidence" value="ECO:0007669"/>
    <property type="project" value="UniProtKB-SubCell"/>
</dbReference>
<evidence type="ECO:0000256" key="5">
    <source>
        <dbReference type="ARBA" id="ARBA00022692"/>
    </source>
</evidence>
<keyword evidence="4" id="KW-0997">Cell inner membrane</keyword>
<evidence type="ECO:0000256" key="3">
    <source>
        <dbReference type="ARBA" id="ARBA00022475"/>
    </source>
</evidence>
<sequence length="130" mass="13919">VPLAQALIALPMVIRLVYPALVSIGKEPIEQASLDGASSWQIWRFVESGMIKGVLLTAAGYAAIISVGEFGASSFLAYGSEGTIPTLLFRLIARPGEQNYGMAMAVSAILIVFVLSVMLLLSRYSRTRQA</sequence>
<feature type="domain" description="ABC transmembrane type-1" evidence="9">
    <location>
        <begin position="1"/>
        <end position="121"/>
    </location>
</feature>
<feature type="transmembrane region" description="Helical" evidence="8">
    <location>
        <begin position="100"/>
        <end position="121"/>
    </location>
</feature>
<name>A0A094PRE2_9ZZZZ</name>
<keyword evidence="6 8" id="KW-1133">Transmembrane helix</keyword>
<dbReference type="InterPro" id="IPR035906">
    <property type="entry name" value="MetI-like_sf"/>
</dbReference>
<feature type="non-terminal residue" evidence="10">
    <location>
        <position position="1"/>
    </location>
</feature>
<evidence type="ECO:0000256" key="8">
    <source>
        <dbReference type="SAM" id="Phobius"/>
    </source>
</evidence>
<evidence type="ECO:0000256" key="4">
    <source>
        <dbReference type="ARBA" id="ARBA00022519"/>
    </source>
</evidence>
<evidence type="ECO:0000256" key="1">
    <source>
        <dbReference type="ARBA" id="ARBA00004429"/>
    </source>
</evidence>
<dbReference type="PANTHER" id="PTHR43357:SF4">
    <property type="entry name" value="INNER MEMBRANE ABC TRANSPORTER PERMEASE PROTEIN YDCV"/>
    <property type="match status" value="1"/>
</dbReference>
<reference evidence="10" key="1">
    <citation type="submission" date="2014-06" db="EMBL/GenBank/DDBJ databases">
        <title>Key roles for freshwater Actinobacteria revealed by deep metagenomic sequencing.</title>
        <authorList>
            <person name="Ghai R."/>
            <person name="Mizuno C.M."/>
            <person name="Picazo A."/>
            <person name="Camacho A."/>
            <person name="Rodriguez-Valera F."/>
        </authorList>
    </citation>
    <scope>NUCLEOTIDE SEQUENCE</scope>
</reference>
<dbReference type="PANTHER" id="PTHR43357">
    <property type="entry name" value="INNER MEMBRANE ABC TRANSPORTER PERMEASE PROTEIN YDCV"/>
    <property type="match status" value="1"/>
</dbReference>
<dbReference type="EMBL" id="JNSL01000177">
    <property type="protein sequence ID" value="KGA13667.1"/>
    <property type="molecule type" value="Genomic_DNA"/>
</dbReference>
<dbReference type="AlphaFoldDB" id="A0A094PRE2"/>
<dbReference type="InterPro" id="IPR000515">
    <property type="entry name" value="MetI-like"/>
</dbReference>
<dbReference type="GO" id="GO:0055085">
    <property type="term" value="P:transmembrane transport"/>
    <property type="evidence" value="ECO:0007669"/>
    <property type="project" value="InterPro"/>
</dbReference>
<keyword evidence="7 8" id="KW-0472">Membrane</keyword>
<protein>
    <recommendedName>
        <fullName evidence="9">ABC transmembrane type-1 domain-containing protein</fullName>
    </recommendedName>
</protein>
<dbReference type="PROSITE" id="PS50928">
    <property type="entry name" value="ABC_TM1"/>
    <property type="match status" value="1"/>
</dbReference>
<dbReference type="CDD" id="cd06261">
    <property type="entry name" value="TM_PBP2"/>
    <property type="match status" value="1"/>
</dbReference>
<evidence type="ECO:0000256" key="7">
    <source>
        <dbReference type="ARBA" id="ARBA00023136"/>
    </source>
</evidence>
<evidence type="ECO:0000256" key="2">
    <source>
        <dbReference type="ARBA" id="ARBA00022448"/>
    </source>
</evidence>
<comment type="subcellular location">
    <subcellularLocation>
        <location evidence="1">Cell inner membrane</location>
        <topology evidence="1">Multi-pass membrane protein</topology>
    </subcellularLocation>
</comment>
<evidence type="ECO:0000259" key="9">
    <source>
        <dbReference type="PROSITE" id="PS50928"/>
    </source>
</evidence>
<evidence type="ECO:0000313" key="10">
    <source>
        <dbReference type="EMBL" id="KGA13667.1"/>
    </source>
</evidence>
<dbReference type="SUPFAM" id="SSF161098">
    <property type="entry name" value="MetI-like"/>
    <property type="match status" value="1"/>
</dbReference>
<comment type="caution">
    <text evidence="10">The sequence shown here is derived from an EMBL/GenBank/DDBJ whole genome shotgun (WGS) entry which is preliminary data.</text>
</comment>
<organism evidence="10">
    <name type="scientific">freshwater metagenome</name>
    <dbReference type="NCBI Taxonomy" id="449393"/>
    <lineage>
        <taxon>unclassified sequences</taxon>
        <taxon>metagenomes</taxon>
        <taxon>ecological metagenomes</taxon>
    </lineage>
</organism>
<evidence type="ECO:0000256" key="6">
    <source>
        <dbReference type="ARBA" id="ARBA00022989"/>
    </source>
</evidence>
<keyword evidence="2" id="KW-0813">Transport</keyword>
<accession>A0A094PRE2</accession>
<keyword evidence="5 8" id="KW-0812">Transmembrane</keyword>
<keyword evidence="3" id="KW-1003">Cell membrane</keyword>
<proteinExistence type="predicted"/>
<dbReference type="Gene3D" id="1.10.3720.10">
    <property type="entry name" value="MetI-like"/>
    <property type="match status" value="1"/>
</dbReference>
<gene>
    <name evidence="10" type="ORF">GM51_19115</name>
</gene>